<reference evidence="1 2" key="1">
    <citation type="submission" date="2020-01" db="EMBL/GenBank/DDBJ databases">
        <authorList>
            <consortium name="DOE Joint Genome Institute"/>
            <person name="Haridas S."/>
            <person name="Albert R."/>
            <person name="Binder M."/>
            <person name="Bloem J."/>
            <person name="Labutti K."/>
            <person name="Salamov A."/>
            <person name="Andreopoulos B."/>
            <person name="Baker S.E."/>
            <person name="Barry K."/>
            <person name="Bills G."/>
            <person name="Bluhm B.H."/>
            <person name="Cannon C."/>
            <person name="Castanera R."/>
            <person name="Culley D.E."/>
            <person name="Daum C."/>
            <person name="Ezra D."/>
            <person name="Gonzalez J.B."/>
            <person name="Henrissat B."/>
            <person name="Kuo A."/>
            <person name="Liang C."/>
            <person name="Lipzen A."/>
            <person name="Lutzoni F."/>
            <person name="Magnuson J."/>
            <person name="Mondo S."/>
            <person name="Nolan M."/>
            <person name="Ohm R."/>
            <person name="Pangilinan J."/>
            <person name="Park H.-J.H."/>
            <person name="Ramirez L."/>
            <person name="Alfaro M."/>
            <person name="Sun H."/>
            <person name="Tritt A."/>
            <person name="Yoshinaga Y."/>
            <person name="Zwiers L.-H.L."/>
            <person name="Turgeon B.G."/>
            <person name="Goodwin S.B."/>
            <person name="Spatafora J.W."/>
            <person name="Crous P.W."/>
            <person name="Grigoriev I.V."/>
        </authorList>
    </citation>
    <scope>NUCLEOTIDE SEQUENCE [LARGE SCALE GENOMIC DNA]</scope>
    <source>
        <strain evidence="1 2">CBS 611.86</strain>
    </source>
</reference>
<dbReference type="Proteomes" id="UP000481861">
    <property type="component" value="Unassembled WGS sequence"/>
</dbReference>
<name>A0A7C8M8B4_9PLEO</name>
<keyword evidence="2" id="KW-1185">Reference proteome</keyword>
<proteinExistence type="predicted"/>
<accession>A0A7C8M8B4</accession>
<comment type="caution">
    <text evidence="1">The sequence shown here is derived from an EMBL/GenBank/DDBJ whole genome shotgun (WGS) entry which is preliminary data.</text>
</comment>
<dbReference type="EMBL" id="JAADJZ010000013">
    <property type="protein sequence ID" value="KAF2870501.1"/>
    <property type="molecule type" value="Genomic_DNA"/>
</dbReference>
<gene>
    <name evidence="1" type="ORF">BDV95DRAFT_61883</name>
</gene>
<sequence>MWASSRMRVSLHYSRAATTVCPFAVRPPIGLLRHCICDTRAFGRAAPSTVSPRPATTRTRCCFRDAPRSQSKSRRRISPSTPVAFSKLGTPILCSSLHTSRCSPRGGFWSDLASLDLMEIKCSASRRPSARNTHHCATPAALCVCNNLLYMRNHESAPNAPCPLWRHRPHLVCGLYARQLQRSSRLTYLQPKACLAR</sequence>
<dbReference type="AlphaFoldDB" id="A0A7C8M8B4"/>
<protein>
    <submittedName>
        <fullName evidence="1">Uncharacterized protein</fullName>
    </submittedName>
</protein>
<organism evidence="1 2">
    <name type="scientific">Massariosphaeria phaeospora</name>
    <dbReference type="NCBI Taxonomy" id="100035"/>
    <lineage>
        <taxon>Eukaryota</taxon>
        <taxon>Fungi</taxon>
        <taxon>Dikarya</taxon>
        <taxon>Ascomycota</taxon>
        <taxon>Pezizomycotina</taxon>
        <taxon>Dothideomycetes</taxon>
        <taxon>Pleosporomycetidae</taxon>
        <taxon>Pleosporales</taxon>
        <taxon>Pleosporales incertae sedis</taxon>
        <taxon>Massariosphaeria</taxon>
    </lineage>
</organism>
<evidence type="ECO:0000313" key="1">
    <source>
        <dbReference type="EMBL" id="KAF2870501.1"/>
    </source>
</evidence>
<evidence type="ECO:0000313" key="2">
    <source>
        <dbReference type="Proteomes" id="UP000481861"/>
    </source>
</evidence>